<protein>
    <submittedName>
        <fullName evidence="2">Uncharacterized protein</fullName>
    </submittedName>
</protein>
<evidence type="ECO:0000256" key="1">
    <source>
        <dbReference type="SAM" id="MobiDB-lite"/>
    </source>
</evidence>
<name>A0A329RH04_9STRA</name>
<evidence type="ECO:0000313" key="3">
    <source>
        <dbReference type="Proteomes" id="UP000251314"/>
    </source>
</evidence>
<gene>
    <name evidence="2" type="ORF">PC110_g19526</name>
</gene>
<accession>A0A329RH04</accession>
<dbReference type="VEuPathDB" id="FungiDB:PC110_g19526"/>
<dbReference type="EMBL" id="MJFZ01000945">
    <property type="protein sequence ID" value="RAW24043.1"/>
    <property type="molecule type" value="Genomic_DNA"/>
</dbReference>
<feature type="compositionally biased region" description="Low complexity" evidence="1">
    <location>
        <begin position="825"/>
        <end position="853"/>
    </location>
</feature>
<feature type="compositionally biased region" description="Polar residues" evidence="1">
    <location>
        <begin position="945"/>
        <end position="956"/>
    </location>
</feature>
<dbReference type="Proteomes" id="UP000251314">
    <property type="component" value="Unassembled WGS sequence"/>
</dbReference>
<feature type="compositionally biased region" description="Polar residues" evidence="1">
    <location>
        <begin position="859"/>
        <end position="873"/>
    </location>
</feature>
<sequence length="980" mass="105371">MRWYCVHPNLPLHAELRIRAAPDSSAAERARIPQGRSIASCSPVFQVPGDGVDSAPISWLQVAYHDNVSGETETGFMMAALPDGTTLVTPWESTDFYSCCEVTDSAALLYDGPHETARSFGLVQSVNFLYCIVEEAEKRARVFHPELESVWIEKKDLHIVCTRFKHGECSTLHTFFELSGALPEEAQIAIREYPLKEAQTVGLLSRGETVEVTVRGGNWLRIAGGGVDKAWIMWRTDALELLQEAPDVCSSTCERTAENANSLALNKNVAEANPDQIGDSGEVTRITPAVTVGSVQADTANDATPVQNVRSWCDRTCPARKLTDEEGDSDNDDDVDAAGAKLVPVDQSWDDRPPLAAPGEGVDNDNYGASAMAMEMDDVPVNRCNEDDKTQIQVCTTGIAQTDDFNGASTSEPGGVNGGTARKEVVTLPDERPIHPARYVVEEHVIDERADAASVEVVENGGTFVSGDVEVDDSSKRTEAAAYPDEHPIHPARYVVEEHVIDERADAASVEVVENGGTFVSGDVGTDRDTVRSEAVAAVASPDERPIRPARSVIEEEFNAVSVELVENSDAGADFVRVGYCAAEGVAKAALSARIYGTIGCGGTKTESNSESEAGDIAVLGGLDDVFDPVDELIVDILVKDTEKTVGTCEYAVREENEQSDGDMNNRVTTCSFTLVAQEKPNVEDSDDAALFLQEFGIIKYCERKQSLNPASDKLSQAMFNADQDDADLVFEVLVGDDPLSDEWFHDVASKSSAATLHSEPCEAVLKLSLSVDSGDTYTLIMGDATPEDILESELLDDDDGNYDLVRSFRYPLPTRRHEHSGNGLSPVRSPPSSVLRQHQSASAESSPVSSVKPPMPSTQSVVPPTVSATPSGLAQRKSIGAPSSIAKPPSALVRPRSFVRTPATPSKMSVKPASSRLTQHAPTLSGLSSSKTTKSFLPTPSPQKVANTSARTNTILKPAESSGLPTPRMSFGFRRLPKN</sequence>
<dbReference type="STRING" id="29920.A0A329RH04"/>
<proteinExistence type="predicted"/>
<dbReference type="OrthoDB" id="79921at2759"/>
<dbReference type="CDD" id="cd22541">
    <property type="entry name" value="SP5_N"/>
    <property type="match status" value="1"/>
</dbReference>
<reference evidence="2 3" key="1">
    <citation type="submission" date="2018-01" db="EMBL/GenBank/DDBJ databases">
        <title>Draft genome of the strawberry crown rot pathogen Phytophthora cactorum.</title>
        <authorList>
            <person name="Armitage A.D."/>
            <person name="Lysoe E."/>
            <person name="Nellist C.F."/>
            <person name="Harrison R.J."/>
            <person name="Brurberg M.B."/>
        </authorList>
    </citation>
    <scope>NUCLEOTIDE SEQUENCE [LARGE SCALE GENOMIC DNA]</scope>
    <source>
        <strain evidence="2 3">10300</strain>
    </source>
</reference>
<feature type="compositionally biased region" description="Low complexity" evidence="1">
    <location>
        <begin position="923"/>
        <end position="939"/>
    </location>
</feature>
<organism evidence="2 3">
    <name type="scientific">Phytophthora cactorum</name>
    <dbReference type="NCBI Taxonomy" id="29920"/>
    <lineage>
        <taxon>Eukaryota</taxon>
        <taxon>Sar</taxon>
        <taxon>Stramenopiles</taxon>
        <taxon>Oomycota</taxon>
        <taxon>Peronosporomycetes</taxon>
        <taxon>Peronosporales</taxon>
        <taxon>Peronosporaceae</taxon>
        <taxon>Phytophthora</taxon>
    </lineage>
</organism>
<dbReference type="AlphaFoldDB" id="A0A329RH04"/>
<evidence type="ECO:0000313" key="2">
    <source>
        <dbReference type="EMBL" id="RAW24043.1"/>
    </source>
</evidence>
<comment type="caution">
    <text evidence="2">The sequence shown here is derived from an EMBL/GenBank/DDBJ whole genome shotgun (WGS) entry which is preliminary data.</text>
</comment>
<feature type="region of interest" description="Disordered" evidence="1">
    <location>
        <begin position="814"/>
        <end position="980"/>
    </location>
</feature>
<keyword evidence="3" id="KW-1185">Reference proteome</keyword>